<keyword evidence="6" id="KW-1185">Reference proteome</keyword>
<feature type="binding site" evidence="3">
    <location>
        <position position="62"/>
    </location>
    <ligand>
        <name>substrate</name>
    </ligand>
</feature>
<reference evidence="5 6" key="1">
    <citation type="submission" date="2018-03" db="EMBL/GenBank/DDBJ databases">
        <authorList>
            <person name="Keele B.F."/>
        </authorList>
    </citation>
    <scope>NUCLEOTIDE SEQUENCE [LARGE SCALE GENOMIC DNA]</scope>
    <source>
        <strain evidence="5 6">YL28-9</strain>
    </source>
</reference>
<evidence type="ECO:0000313" key="5">
    <source>
        <dbReference type="EMBL" id="PST84061.1"/>
    </source>
</evidence>
<feature type="binding site" evidence="3">
    <location>
        <position position="135"/>
    </location>
    <ligand>
        <name>acetyl-CoA</name>
        <dbReference type="ChEBI" id="CHEBI:57288"/>
    </ligand>
</feature>
<dbReference type="Pfam" id="PF00132">
    <property type="entry name" value="Hexapep"/>
    <property type="match status" value="1"/>
</dbReference>
<dbReference type="SUPFAM" id="SSF51161">
    <property type="entry name" value="Trimeric LpxA-like enzymes"/>
    <property type="match status" value="1"/>
</dbReference>
<evidence type="ECO:0000256" key="3">
    <source>
        <dbReference type="PIRSR" id="PIRSR620019-2"/>
    </source>
</evidence>
<proteinExistence type="inferred from homology"/>
<protein>
    <submittedName>
        <fullName evidence="5">Acetyltransferase</fullName>
    </submittedName>
</protein>
<dbReference type="InterPro" id="IPR011004">
    <property type="entry name" value="Trimer_LpxA-like_sf"/>
</dbReference>
<organism evidence="5 6">
    <name type="scientific">Pedobacter yulinensis</name>
    <dbReference type="NCBI Taxonomy" id="2126353"/>
    <lineage>
        <taxon>Bacteria</taxon>
        <taxon>Pseudomonadati</taxon>
        <taxon>Bacteroidota</taxon>
        <taxon>Sphingobacteriia</taxon>
        <taxon>Sphingobacteriales</taxon>
        <taxon>Sphingobacteriaceae</taxon>
        <taxon>Pedobacter</taxon>
    </lineage>
</organism>
<dbReference type="CDD" id="cd03360">
    <property type="entry name" value="LbH_AT_putative"/>
    <property type="match status" value="1"/>
</dbReference>
<evidence type="ECO:0000313" key="6">
    <source>
        <dbReference type="Proteomes" id="UP000240912"/>
    </source>
</evidence>
<feature type="active site" description="Proton acceptor" evidence="2">
    <location>
        <position position="126"/>
    </location>
</feature>
<gene>
    <name evidence="5" type="ORF">C7T94_04810</name>
</gene>
<evidence type="ECO:0000256" key="2">
    <source>
        <dbReference type="PIRSR" id="PIRSR620019-1"/>
    </source>
</evidence>
<dbReference type="OrthoDB" id="9794407at2"/>
<dbReference type="EMBL" id="PYLS01000004">
    <property type="protein sequence ID" value="PST84061.1"/>
    <property type="molecule type" value="Genomic_DNA"/>
</dbReference>
<dbReference type="Pfam" id="PF17836">
    <property type="entry name" value="PglD_N"/>
    <property type="match status" value="1"/>
</dbReference>
<dbReference type="Gene3D" id="2.160.10.10">
    <property type="entry name" value="Hexapeptide repeat proteins"/>
    <property type="match status" value="1"/>
</dbReference>
<comment type="caution">
    <text evidence="5">The sequence shown here is derived from an EMBL/GenBank/DDBJ whole genome shotgun (WGS) entry which is preliminary data.</text>
</comment>
<accession>A0A2T3HNU6</accession>
<dbReference type="PANTHER" id="PTHR43300:SF7">
    <property type="entry name" value="UDP-N-ACETYLBACILLOSAMINE N-ACETYLTRANSFERASE"/>
    <property type="match status" value="1"/>
</dbReference>
<dbReference type="GO" id="GO:0016740">
    <property type="term" value="F:transferase activity"/>
    <property type="evidence" value="ECO:0007669"/>
    <property type="project" value="UniProtKB-KW"/>
</dbReference>
<dbReference type="Gene3D" id="3.40.50.20">
    <property type="match status" value="1"/>
</dbReference>
<name>A0A2T3HNU6_9SPHI</name>
<keyword evidence="5" id="KW-0808">Transferase</keyword>
<dbReference type="InterPro" id="IPR020019">
    <property type="entry name" value="AcTrfase_PglD-like"/>
</dbReference>
<feature type="binding site" evidence="3">
    <location>
        <position position="156"/>
    </location>
    <ligand>
        <name>acetyl-CoA</name>
        <dbReference type="ChEBI" id="CHEBI:57288"/>
    </ligand>
</feature>
<comment type="similarity">
    <text evidence="1">Belongs to the transferase hexapeptide repeat family.</text>
</comment>
<dbReference type="RefSeq" id="WP_107214103.1">
    <property type="nucleotide sequence ID" value="NZ_KZ686268.1"/>
</dbReference>
<feature type="site" description="Increases basicity of active site His" evidence="2">
    <location>
        <position position="127"/>
    </location>
</feature>
<dbReference type="InterPro" id="IPR001451">
    <property type="entry name" value="Hexapep"/>
</dbReference>
<evidence type="ECO:0000256" key="1">
    <source>
        <dbReference type="ARBA" id="ARBA00007274"/>
    </source>
</evidence>
<feature type="domain" description="PglD N-terminal" evidence="4">
    <location>
        <begin position="3"/>
        <end position="72"/>
    </location>
</feature>
<dbReference type="InterPro" id="IPR041561">
    <property type="entry name" value="PglD_N"/>
</dbReference>
<evidence type="ECO:0000259" key="4">
    <source>
        <dbReference type="Pfam" id="PF17836"/>
    </source>
</evidence>
<dbReference type="AlphaFoldDB" id="A0A2T3HNU6"/>
<sequence length="203" mass="21031">MHLIGAGGHAKVVLEMLSEMGMTVHGIWDDNPSVKNLLGYPVLGSVMSLLETNPQEVIVAIGNNDIRRKIALQLRAKAACAFSKTSSISLSAELGGGCVVMPNASINAGTRCGSHVIVNTNASVDHDCLLGDYVHISPQAGIAGNVEIGEGTHVGIGASVIQGLKIGKWCVIGAGAVVLKDLPDYAVAVGNPARIVKTNRYAK</sequence>
<dbReference type="Proteomes" id="UP000240912">
    <property type="component" value="Unassembled WGS sequence"/>
</dbReference>
<dbReference type="NCBIfam" id="TIGR03570">
    <property type="entry name" value="NeuD_NnaD"/>
    <property type="match status" value="1"/>
</dbReference>
<dbReference type="PANTHER" id="PTHR43300">
    <property type="entry name" value="ACETYLTRANSFERASE"/>
    <property type="match status" value="1"/>
</dbReference>
<dbReference type="InterPro" id="IPR050179">
    <property type="entry name" value="Trans_hexapeptide_repeat"/>
</dbReference>